<evidence type="ECO:0000256" key="2">
    <source>
        <dbReference type="ARBA" id="ARBA00023125"/>
    </source>
</evidence>
<name>A0A927D326_9RHOB</name>
<gene>
    <name evidence="6" type="ORF">H9Q16_09295</name>
</gene>
<dbReference type="Pfam" id="PF17920">
    <property type="entry name" value="TetR_C_16"/>
    <property type="match status" value="1"/>
</dbReference>
<dbReference type="InterPro" id="IPR009057">
    <property type="entry name" value="Homeodomain-like_sf"/>
</dbReference>
<reference evidence="6" key="1">
    <citation type="submission" date="2020-08" db="EMBL/GenBank/DDBJ databases">
        <title>Sulfitobacter aestuariivivens sp. nov., isolated from a tidal flat.</title>
        <authorList>
            <person name="Park S."/>
            <person name="Yoon J.-H."/>
        </authorList>
    </citation>
    <scope>NUCLEOTIDE SEQUENCE</scope>
    <source>
        <strain evidence="6">TSTF-M16</strain>
    </source>
</reference>
<organism evidence="6 7">
    <name type="scientific">Sulfitobacter aestuariivivens</name>
    <dbReference type="NCBI Taxonomy" id="2766981"/>
    <lineage>
        <taxon>Bacteria</taxon>
        <taxon>Pseudomonadati</taxon>
        <taxon>Pseudomonadota</taxon>
        <taxon>Alphaproteobacteria</taxon>
        <taxon>Rhodobacterales</taxon>
        <taxon>Roseobacteraceae</taxon>
        <taxon>Sulfitobacter</taxon>
    </lineage>
</organism>
<evidence type="ECO:0000313" key="7">
    <source>
        <dbReference type="Proteomes" id="UP000635142"/>
    </source>
</evidence>
<keyword evidence="2 4" id="KW-0238">DNA-binding</keyword>
<dbReference type="InterPro" id="IPR001647">
    <property type="entry name" value="HTH_TetR"/>
</dbReference>
<accession>A0A927D326</accession>
<dbReference type="InterPro" id="IPR041678">
    <property type="entry name" value="TetR_C_16"/>
</dbReference>
<feature type="domain" description="HTH tetR-type" evidence="5">
    <location>
        <begin position="5"/>
        <end position="65"/>
    </location>
</feature>
<evidence type="ECO:0000256" key="3">
    <source>
        <dbReference type="ARBA" id="ARBA00023163"/>
    </source>
</evidence>
<dbReference type="InterPro" id="IPR050109">
    <property type="entry name" value="HTH-type_TetR-like_transc_reg"/>
</dbReference>
<feature type="DNA-binding region" description="H-T-H motif" evidence="4">
    <location>
        <begin position="28"/>
        <end position="47"/>
    </location>
</feature>
<evidence type="ECO:0000256" key="1">
    <source>
        <dbReference type="ARBA" id="ARBA00023015"/>
    </source>
</evidence>
<dbReference type="SUPFAM" id="SSF48498">
    <property type="entry name" value="Tetracyclin repressor-like, C-terminal domain"/>
    <property type="match status" value="1"/>
</dbReference>
<dbReference type="Pfam" id="PF00440">
    <property type="entry name" value="TetR_N"/>
    <property type="match status" value="1"/>
</dbReference>
<evidence type="ECO:0000259" key="5">
    <source>
        <dbReference type="PROSITE" id="PS50977"/>
    </source>
</evidence>
<dbReference type="GO" id="GO:0003700">
    <property type="term" value="F:DNA-binding transcription factor activity"/>
    <property type="evidence" value="ECO:0007669"/>
    <property type="project" value="TreeGrafter"/>
</dbReference>
<dbReference type="AlphaFoldDB" id="A0A927D326"/>
<dbReference type="Proteomes" id="UP000635142">
    <property type="component" value="Unassembled WGS sequence"/>
</dbReference>
<dbReference type="PANTHER" id="PTHR30055:SF234">
    <property type="entry name" value="HTH-TYPE TRANSCRIPTIONAL REGULATOR BETI"/>
    <property type="match status" value="1"/>
</dbReference>
<sequence>MKKADATREKLLTEGRRLMWMRGYRSVSLREIAQAAKVDVALVSRYFGGKKGLFEATLVGAFAIENFEAKSHEALVDTAVSMFVSAPREGDEPSMMRMIAMNAHDDDVGDLVRAAQAEQLQQPLATLLGSSERAALFMAAALGLSVAEKSLHLEGITVASPHYESQVRHLLETALTYPA</sequence>
<proteinExistence type="predicted"/>
<evidence type="ECO:0000256" key="4">
    <source>
        <dbReference type="PROSITE-ProRule" id="PRU00335"/>
    </source>
</evidence>
<dbReference type="SUPFAM" id="SSF46689">
    <property type="entry name" value="Homeodomain-like"/>
    <property type="match status" value="1"/>
</dbReference>
<dbReference type="GO" id="GO:0000976">
    <property type="term" value="F:transcription cis-regulatory region binding"/>
    <property type="evidence" value="ECO:0007669"/>
    <property type="project" value="TreeGrafter"/>
</dbReference>
<keyword evidence="3" id="KW-0804">Transcription</keyword>
<dbReference type="Gene3D" id="1.10.357.10">
    <property type="entry name" value="Tetracycline Repressor, domain 2"/>
    <property type="match status" value="1"/>
</dbReference>
<keyword evidence="7" id="KW-1185">Reference proteome</keyword>
<comment type="caution">
    <text evidence="6">The sequence shown here is derived from an EMBL/GenBank/DDBJ whole genome shotgun (WGS) entry which is preliminary data.</text>
</comment>
<dbReference type="PANTHER" id="PTHR30055">
    <property type="entry name" value="HTH-TYPE TRANSCRIPTIONAL REGULATOR RUTR"/>
    <property type="match status" value="1"/>
</dbReference>
<evidence type="ECO:0000313" key="6">
    <source>
        <dbReference type="EMBL" id="MBD3664115.1"/>
    </source>
</evidence>
<dbReference type="PROSITE" id="PS50977">
    <property type="entry name" value="HTH_TETR_2"/>
    <property type="match status" value="1"/>
</dbReference>
<dbReference type="EMBL" id="JACTAG010000001">
    <property type="protein sequence ID" value="MBD3664115.1"/>
    <property type="molecule type" value="Genomic_DNA"/>
</dbReference>
<dbReference type="InterPro" id="IPR036271">
    <property type="entry name" value="Tet_transcr_reg_TetR-rel_C_sf"/>
</dbReference>
<dbReference type="RefSeq" id="WP_191075024.1">
    <property type="nucleotide sequence ID" value="NZ_JACTAG010000001.1"/>
</dbReference>
<keyword evidence="1" id="KW-0805">Transcription regulation</keyword>
<protein>
    <submittedName>
        <fullName evidence="6">TetR/AcrR family transcriptional regulator</fullName>
    </submittedName>
</protein>